<feature type="transmembrane region" description="Helical" evidence="1">
    <location>
        <begin position="299"/>
        <end position="322"/>
    </location>
</feature>
<feature type="domain" description="Fibronectin type-III" evidence="2">
    <location>
        <begin position="1"/>
        <end position="96"/>
    </location>
</feature>
<sequence length="394" mass="43577">MAPTVTSRTLHSVSIGWDIWSSGRYPGEGSVRSYVARVWKDGNVIDVRKNSADITSIAIENLLEYTAYEFTVSIEDEEGQEGKQSPSVAKMTCGAPSIIPQPDIILSLKVPWNTAQIRLKTHDMTEAVHRCDGFAKLKLYVNREYGNNTRKDVVVVKESQDIYIEDLVPYSNFTVYISAVSNLNLEGPVLVLNGRTPEGEPGPPSNFTATSRSQTSLEFSWKAPRVRNGIITGYKIECYTDGKGVSAELSMHARSYVFKQLTSGTKYTCSLKAKTSAGYGNSSQLVTWTEPKDPEIGGIVGGVVGATFVAAVVVMAIVITLLRRRRREREANSSSSVPEREVSNLGLEHCSENIDYEHPMRHWQETLYTDLVLSSNDDVEQSGTGNLGEDRSRY</sequence>
<dbReference type="OrthoDB" id="6258429at2759"/>
<evidence type="ECO:0000313" key="3">
    <source>
        <dbReference type="Proteomes" id="UP000085678"/>
    </source>
</evidence>
<accession>A0A1S3HTT2</accession>
<organism evidence="3 4">
    <name type="scientific">Lingula anatina</name>
    <name type="common">Brachiopod</name>
    <name type="synonym">Lingula unguis</name>
    <dbReference type="NCBI Taxonomy" id="7574"/>
    <lineage>
        <taxon>Eukaryota</taxon>
        <taxon>Metazoa</taxon>
        <taxon>Spiralia</taxon>
        <taxon>Lophotrochozoa</taxon>
        <taxon>Brachiopoda</taxon>
        <taxon>Linguliformea</taxon>
        <taxon>Lingulata</taxon>
        <taxon>Lingulida</taxon>
        <taxon>Linguloidea</taxon>
        <taxon>Lingulidae</taxon>
        <taxon>Lingula</taxon>
    </lineage>
</organism>
<dbReference type="PANTHER" id="PTHR26391:SF18">
    <property type="entry name" value="PROTEIN KINASE RECEPTOR TIE-1, PUTATIVE-RELATED"/>
    <property type="match status" value="1"/>
</dbReference>
<dbReference type="Proteomes" id="UP000085678">
    <property type="component" value="Unplaced"/>
</dbReference>
<dbReference type="PANTHER" id="PTHR26391">
    <property type="entry name" value="INACTIVE TYROSINE-PROTEIN KINASE 7"/>
    <property type="match status" value="1"/>
</dbReference>
<evidence type="ECO:0000259" key="2">
    <source>
        <dbReference type="PROSITE" id="PS50853"/>
    </source>
</evidence>
<gene>
    <name evidence="4" type="primary">LOC106157381</name>
</gene>
<dbReference type="RefSeq" id="XP_013388464.1">
    <property type="nucleotide sequence ID" value="XM_013533010.1"/>
</dbReference>
<evidence type="ECO:0000313" key="4">
    <source>
        <dbReference type="RefSeq" id="XP_013388464.1"/>
    </source>
</evidence>
<protein>
    <submittedName>
        <fullName evidence="4">Protein sidekick-1-like</fullName>
    </submittedName>
</protein>
<dbReference type="Pfam" id="PF00041">
    <property type="entry name" value="fn3"/>
    <property type="match status" value="1"/>
</dbReference>
<feature type="domain" description="Fibronectin type-III" evidence="2">
    <location>
        <begin position="203"/>
        <end position="293"/>
    </location>
</feature>
<keyword evidence="1" id="KW-0812">Transmembrane</keyword>
<name>A0A1S3HTT2_LINAN</name>
<keyword evidence="1" id="KW-0472">Membrane</keyword>
<dbReference type="SMART" id="SM00060">
    <property type="entry name" value="FN3"/>
    <property type="match status" value="2"/>
</dbReference>
<dbReference type="InterPro" id="IPR036116">
    <property type="entry name" value="FN3_sf"/>
</dbReference>
<dbReference type="SUPFAM" id="SSF49265">
    <property type="entry name" value="Fibronectin type III"/>
    <property type="match status" value="2"/>
</dbReference>
<dbReference type="InterPro" id="IPR013783">
    <property type="entry name" value="Ig-like_fold"/>
</dbReference>
<dbReference type="GeneID" id="106157381"/>
<evidence type="ECO:0000256" key="1">
    <source>
        <dbReference type="SAM" id="Phobius"/>
    </source>
</evidence>
<proteinExistence type="predicted"/>
<dbReference type="AlphaFoldDB" id="A0A1S3HTT2"/>
<dbReference type="KEGG" id="lak:106157381"/>
<dbReference type="PROSITE" id="PS50853">
    <property type="entry name" value="FN3"/>
    <property type="match status" value="2"/>
</dbReference>
<dbReference type="Gene3D" id="2.60.40.10">
    <property type="entry name" value="Immunoglobulins"/>
    <property type="match status" value="2"/>
</dbReference>
<keyword evidence="3" id="KW-1185">Reference proteome</keyword>
<dbReference type="STRING" id="7574.A0A1S3HTT2"/>
<reference evidence="4" key="1">
    <citation type="submission" date="2025-08" db="UniProtKB">
        <authorList>
            <consortium name="RefSeq"/>
        </authorList>
    </citation>
    <scope>IDENTIFICATION</scope>
    <source>
        <tissue evidence="4">Gonads</tissue>
    </source>
</reference>
<dbReference type="InterPro" id="IPR003961">
    <property type="entry name" value="FN3_dom"/>
</dbReference>
<dbReference type="CDD" id="cd00063">
    <property type="entry name" value="FN3"/>
    <property type="match status" value="2"/>
</dbReference>
<dbReference type="InParanoid" id="A0A1S3HTT2"/>
<keyword evidence="1" id="KW-1133">Transmembrane helix</keyword>